<evidence type="ECO:0000313" key="1">
    <source>
        <dbReference type="EMBL" id="RJF75655.1"/>
    </source>
</evidence>
<dbReference type="Pfam" id="PF12952">
    <property type="entry name" value="DUF3841"/>
    <property type="match status" value="1"/>
</dbReference>
<dbReference type="InterPro" id="IPR024211">
    <property type="entry name" value="DUF3841"/>
</dbReference>
<dbReference type="RefSeq" id="WP_119760219.1">
    <property type="nucleotide sequence ID" value="NZ_QYUJ01000004.1"/>
</dbReference>
<protein>
    <submittedName>
        <fullName evidence="1">DUF3841 domain-containing protein</fullName>
    </submittedName>
</protein>
<sequence length="229" mass="26713">MNLEGWCGGQHLVLRAACHPVPCLARPACGRRCFPVWPPSRWVARKRVSSLWGFNSAENDQQILRAYQWIAGKLAQQKAPPQADALPVWVWHTHNPGHAEPDLWRLRPYAPGVLLELEVDAARVLLSDFDLWHAPLNGTFLGTEEEDMAFDQQYEQRGVEGWNTFWHDSELAKAALVSWDHCLDLDWYAPNWFGEARERKKIQGVMWEIRPEDVMRHRPYQGWKWRRGE</sequence>
<reference evidence="1 2" key="1">
    <citation type="submission" date="2018-09" db="EMBL/GenBank/DDBJ databases">
        <authorList>
            <person name="Zhu H."/>
        </authorList>
    </citation>
    <scope>NUCLEOTIDE SEQUENCE [LARGE SCALE GENOMIC DNA]</scope>
    <source>
        <strain evidence="1 2">K2S05-167</strain>
    </source>
</reference>
<gene>
    <name evidence="1" type="ORF">D3875_00990</name>
</gene>
<accession>A0A418VHY5</accession>
<dbReference type="Proteomes" id="UP000286287">
    <property type="component" value="Unassembled WGS sequence"/>
</dbReference>
<proteinExistence type="predicted"/>
<dbReference type="AlphaFoldDB" id="A0A418VHY5"/>
<comment type="caution">
    <text evidence="1">The sequence shown here is derived from an EMBL/GenBank/DDBJ whole genome shotgun (WGS) entry which is preliminary data.</text>
</comment>
<evidence type="ECO:0000313" key="2">
    <source>
        <dbReference type="Proteomes" id="UP000286287"/>
    </source>
</evidence>
<keyword evidence="2" id="KW-1185">Reference proteome</keyword>
<dbReference type="EMBL" id="QYUJ01000004">
    <property type="protein sequence ID" value="RJF75655.1"/>
    <property type="molecule type" value="Genomic_DNA"/>
</dbReference>
<name>A0A418VHY5_9DEIO</name>
<organism evidence="1 2">
    <name type="scientific">Deinococcus cavernae</name>
    <dbReference type="NCBI Taxonomy" id="2320857"/>
    <lineage>
        <taxon>Bacteria</taxon>
        <taxon>Thermotogati</taxon>
        <taxon>Deinococcota</taxon>
        <taxon>Deinococci</taxon>
        <taxon>Deinococcales</taxon>
        <taxon>Deinococcaceae</taxon>
        <taxon>Deinococcus</taxon>
    </lineage>
</organism>